<dbReference type="KEGG" id="ete:ETEE_2501"/>
<dbReference type="HOGENOM" id="CLU_073981_2_1_6"/>
<feature type="domain" description="Ribosome recycling factor" evidence="7">
    <location>
        <begin position="20"/>
        <end position="183"/>
    </location>
</feature>
<dbReference type="Pfam" id="PF01765">
    <property type="entry name" value="RRF"/>
    <property type="match status" value="1"/>
</dbReference>
<dbReference type="GO" id="GO:0002184">
    <property type="term" value="P:cytoplasmic translational termination"/>
    <property type="evidence" value="ECO:0007669"/>
    <property type="project" value="TreeGrafter"/>
</dbReference>
<evidence type="ECO:0000256" key="3">
    <source>
        <dbReference type="ARBA" id="ARBA00022490"/>
    </source>
</evidence>
<dbReference type="RefSeq" id="WP_012847609.1">
    <property type="nucleotide sequence ID" value="NZ_CP006664.1"/>
</dbReference>
<dbReference type="PANTHER" id="PTHR20982:SF3">
    <property type="entry name" value="MITOCHONDRIAL RIBOSOME RECYCLING FACTOR PSEUDO 1"/>
    <property type="match status" value="1"/>
</dbReference>
<dbReference type="InterPro" id="IPR023584">
    <property type="entry name" value="Ribosome_recyc_fac_dom"/>
</dbReference>
<dbReference type="Gene3D" id="1.10.132.20">
    <property type="entry name" value="Ribosome-recycling factor"/>
    <property type="match status" value="1"/>
</dbReference>
<dbReference type="AlphaFoldDB" id="A0A076LK99"/>
<reference evidence="8 9" key="1">
    <citation type="journal article" date="2012" name="PLoS ONE">
        <title>Edwardsiella comparative phylogenomics reveal the new intra/inter-species taxonomic relationships, virulence evolution and niche adaptation mechanisms.</title>
        <authorList>
            <person name="Yang M."/>
            <person name="Lv Y."/>
            <person name="Xiao J."/>
            <person name="Wu H."/>
            <person name="Zheng H."/>
            <person name="Liu Q."/>
            <person name="Zhang Y."/>
            <person name="Wang Q."/>
        </authorList>
    </citation>
    <scope>NUCLEOTIDE SEQUENCE [LARGE SCALE GENOMIC DNA]</scope>
    <source>
        <strain evidence="9">080813</strain>
    </source>
</reference>
<dbReference type="GeneID" id="72527629"/>
<dbReference type="GO" id="GO:0043023">
    <property type="term" value="F:ribosomal large subunit binding"/>
    <property type="evidence" value="ECO:0007669"/>
    <property type="project" value="TreeGrafter"/>
</dbReference>
<organism evidence="8 9">
    <name type="scientific">Edwardsiella anguillarum ET080813</name>
    <dbReference type="NCBI Taxonomy" id="667120"/>
    <lineage>
        <taxon>Bacteria</taxon>
        <taxon>Pseudomonadati</taxon>
        <taxon>Pseudomonadota</taxon>
        <taxon>Gammaproteobacteria</taxon>
        <taxon>Enterobacterales</taxon>
        <taxon>Hafniaceae</taxon>
        <taxon>Edwardsiella</taxon>
    </lineage>
</organism>
<dbReference type="HAMAP" id="MF_00040">
    <property type="entry name" value="RRF"/>
    <property type="match status" value="1"/>
</dbReference>
<evidence type="ECO:0000256" key="1">
    <source>
        <dbReference type="ARBA" id="ARBA00004496"/>
    </source>
</evidence>
<dbReference type="Gene3D" id="3.30.1360.40">
    <property type="match status" value="1"/>
</dbReference>
<dbReference type="Proteomes" id="UP000028681">
    <property type="component" value="Chromosome"/>
</dbReference>
<evidence type="ECO:0000256" key="6">
    <source>
        <dbReference type="HAMAP-Rule" id="MF_00040"/>
    </source>
</evidence>
<evidence type="ECO:0000256" key="5">
    <source>
        <dbReference type="ARBA" id="ARBA00025050"/>
    </source>
</evidence>
<sequence length="185" mass="20751">MINEIRKDAETRMDKCVESFKGNISKIRTGRAHPNLLDGIQVEYYGTATPLRQLANIVAEDSRTLALTVFDRSMSGAIEKAILTSDLGLNPASAGTVIRVPLPPLTEERRKDLIKLVRSEAESGRVSVRNVRRDANDKVKALLKDKEISEDEDRKSQDEIQKITDLMIKKIDAALADKEKELMDF</sequence>
<comment type="function">
    <text evidence="5 6">Responsible for the release of ribosomes from messenger RNA at the termination of protein biosynthesis. May increase the efficiency of translation by recycling ribosomes from one round of translation to another.</text>
</comment>
<dbReference type="PANTHER" id="PTHR20982">
    <property type="entry name" value="RIBOSOME RECYCLING FACTOR"/>
    <property type="match status" value="1"/>
</dbReference>
<proteinExistence type="inferred from homology"/>
<gene>
    <name evidence="6" type="primary">frr</name>
    <name evidence="8" type="ORF">ETEE_2501</name>
</gene>
<name>A0A076LK99_9GAMM</name>
<comment type="similarity">
    <text evidence="2 6">Belongs to the RRF family.</text>
</comment>
<evidence type="ECO:0000313" key="9">
    <source>
        <dbReference type="Proteomes" id="UP000028681"/>
    </source>
</evidence>
<comment type="subcellular location">
    <subcellularLocation>
        <location evidence="1 6">Cytoplasm</location>
    </subcellularLocation>
</comment>
<dbReference type="InterPro" id="IPR002661">
    <property type="entry name" value="Ribosome_recyc_fac"/>
</dbReference>
<dbReference type="EMBL" id="CP006664">
    <property type="protein sequence ID" value="AIJ08940.1"/>
    <property type="molecule type" value="Genomic_DNA"/>
</dbReference>
<keyword evidence="3 6" id="KW-0963">Cytoplasm</keyword>
<dbReference type="FunFam" id="1.10.132.20:FF:000001">
    <property type="entry name" value="Ribosome-recycling factor"/>
    <property type="match status" value="1"/>
</dbReference>
<evidence type="ECO:0000259" key="7">
    <source>
        <dbReference type="Pfam" id="PF01765"/>
    </source>
</evidence>
<dbReference type="GO" id="GO:0005829">
    <property type="term" value="C:cytosol"/>
    <property type="evidence" value="ECO:0007669"/>
    <property type="project" value="GOC"/>
</dbReference>
<dbReference type="InterPro" id="IPR036191">
    <property type="entry name" value="RRF_sf"/>
</dbReference>
<dbReference type="SUPFAM" id="SSF55194">
    <property type="entry name" value="Ribosome recycling factor, RRF"/>
    <property type="match status" value="1"/>
</dbReference>
<dbReference type="FunFam" id="3.30.1360.40:FF:000001">
    <property type="entry name" value="Ribosome-recycling factor"/>
    <property type="match status" value="1"/>
</dbReference>
<evidence type="ECO:0000313" key="8">
    <source>
        <dbReference type="EMBL" id="AIJ08940.1"/>
    </source>
</evidence>
<evidence type="ECO:0000256" key="4">
    <source>
        <dbReference type="ARBA" id="ARBA00022917"/>
    </source>
</evidence>
<keyword evidence="4 6" id="KW-0648">Protein biosynthesis</keyword>
<dbReference type="NCBIfam" id="TIGR00496">
    <property type="entry name" value="frr"/>
    <property type="match status" value="1"/>
</dbReference>
<accession>A0A076LK99</accession>
<protein>
    <recommendedName>
        <fullName evidence="6">Ribosome-recycling factor</fullName>
        <shortName evidence="6">RRF</shortName>
    </recommendedName>
    <alternativeName>
        <fullName evidence="6">Ribosome-releasing factor</fullName>
    </alternativeName>
</protein>
<evidence type="ECO:0000256" key="2">
    <source>
        <dbReference type="ARBA" id="ARBA00005912"/>
    </source>
</evidence>
<dbReference type="CDD" id="cd00520">
    <property type="entry name" value="RRF"/>
    <property type="match status" value="1"/>
</dbReference>